<reference evidence="3" key="1">
    <citation type="journal article" date="2012" name="MBio">
        <title>Comparative genome analysis of Trichophyton rubrum and related dermatophytes reveals candidate genes involved in infection.</title>
        <authorList>
            <person name="Martinez D.A."/>
            <person name="Oliver B.G."/>
            <person name="Graeser Y."/>
            <person name="Goldberg J.M."/>
            <person name="Li W."/>
            <person name="Martinez-Rossi N.M."/>
            <person name="Monod M."/>
            <person name="Shelest E."/>
            <person name="Barton R.C."/>
            <person name="Birch E."/>
            <person name="Brakhage A.A."/>
            <person name="Chen Z."/>
            <person name="Gurr S.J."/>
            <person name="Heiman D."/>
            <person name="Heitman J."/>
            <person name="Kosti I."/>
            <person name="Rossi A."/>
            <person name="Saif S."/>
            <person name="Samalova M."/>
            <person name="Saunders C.W."/>
            <person name="Shea T."/>
            <person name="Summerbell R.C."/>
            <person name="Xu J."/>
            <person name="Young S."/>
            <person name="Zeng Q."/>
            <person name="Birren B.W."/>
            <person name="Cuomo C.A."/>
            <person name="White T.C."/>
        </authorList>
    </citation>
    <scope>NUCLEOTIDE SEQUENCE [LARGE SCALE GENOMIC DNA]</scope>
    <source>
        <strain evidence="3">ATCC MYA-4604 / CBS 118893</strain>
    </source>
</reference>
<accession>E4UPU7</accession>
<dbReference type="VEuPathDB" id="FungiDB:MGYG_09003"/>
<gene>
    <name evidence="2" type="ORF">MGYG_09003</name>
</gene>
<feature type="region of interest" description="Disordered" evidence="1">
    <location>
        <begin position="26"/>
        <end position="64"/>
    </location>
</feature>
<feature type="compositionally biased region" description="Basic residues" evidence="1">
    <location>
        <begin position="44"/>
        <end position="64"/>
    </location>
</feature>
<dbReference type="Proteomes" id="UP000002669">
    <property type="component" value="Unassembled WGS sequence"/>
</dbReference>
<keyword evidence="3" id="KW-1185">Reference proteome</keyword>
<proteinExistence type="predicted"/>
<dbReference type="InParanoid" id="E4UPU7"/>
<dbReference type="AlphaFoldDB" id="E4UPU7"/>
<sequence>MAFFFSSSTAVATSACYWSSLCTEVDKGKKQRASKGVDGGSRKITTKKQRRRRKLGKQKKQRKE</sequence>
<protein>
    <submittedName>
        <fullName evidence="2">Uncharacterized protein</fullName>
    </submittedName>
</protein>
<evidence type="ECO:0000313" key="2">
    <source>
        <dbReference type="EMBL" id="EFQ99919.1"/>
    </source>
</evidence>
<dbReference type="HOGENOM" id="CLU_2867235_0_0_1"/>
<name>E4UPU7_ARTGP</name>
<dbReference type="GeneID" id="10030710"/>
<organism evidence="3">
    <name type="scientific">Arthroderma gypseum (strain ATCC MYA-4604 / CBS 118893)</name>
    <name type="common">Microsporum gypseum</name>
    <dbReference type="NCBI Taxonomy" id="535722"/>
    <lineage>
        <taxon>Eukaryota</taxon>
        <taxon>Fungi</taxon>
        <taxon>Dikarya</taxon>
        <taxon>Ascomycota</taxon>
        <taxon>Pezizomycotina</taxon>
        <taxon>Eurotiomycetes</taxon>
        <taxon>Eurotiomycetidae</taxon>
        <taxon>Onygenales</taxon>
        <taxon>Arthrodermataceae</taxon>
        <taxon>Nannizzia</taxon>
    </lineage>
</organism>
<evidence type="ECO:0000313" key="3">
    <source>
        <dbReference type="Proteomes" id="UP000002669"/>
    </source>
</evidence>
<evidence type="ECO:0000256" key="1">
    <source>
        <dbReference type="SAM" id="MobiDB-lite"/>
    </source>
</evidence>
<dbReference type="EMBL" id="DS989823">
    <property type="protein sequence ID" value="EFQ99919.1"/>
    <property type="molecule type" value="Genomic_DNA"/>
</dbReference>
<dbReference type="RefSeq" id="XP_003175402.1">
    <property type="nucleotide sequence ID" value="XM_003175354.1"/>
</dbReference>